<feature type="compositionally biased region" description="Basic and acidic residues" evidence="1">
    <location>
        <begin position="90"/>
        <end position="112"/>
    </location>
</feature>
<feature type="region of interest" description="Disordered" evidence="1">
    <location>
        <begin position="1"/>
        <end position="32"/>
    </location>
</feature>
<dbReference type="EMBL" id="JAQGDS010000006">
    <property type="protein sequence ID" value="KAJ6259837.1"/>
    <property type="molecule type" value="Genomic_DNA"/>
</dbReference>
<evidence type="ECO:0000256" key="1">
    <source>
        <dbReference type="SAM" id="MobiDB-lite"/>
    </source>
</evidence>
<gene>
    <name evidence="2" type="ORF">Dda_5479</name>
</gene>
<comment type="caution">
    <text evidence="2">The sequence shown here is derived from an EMBL/GenBank/DDBJ whole genome shotgun (WGS) entry which is preliminary data.</text>
</comment>
<sequence length="119" mass="13271">MHDARGGKREGRAGKATKQNQQNQKLSGPYTTLRTAPLLRLIMLQFIVTARARLDRKAGWMDGHDCPVERSQEFFISAHETGGATRKAANGRESREGWVDRSGTEQKTRLPPDRSQPAA</sequence>
<evidence type="ECO:0000313" key="2">
    <source>
        <dbReference type="EMBL" id="KAJ6259837.1"/>
    </source>
</evidence>
<reference evidence="2" key="1">
    <citation type="submission" date="2023-01" db="EMBL/GenBank/DDBJ databases">
        <title>The chitinases involved in constricting ring structure development in the nematode-trapping fungus Drechslerella dactyloides.</title>
        <authorList>
            <person name="Wang R."/>
            <person name="Zhang L."/>
            <person name="Tang P."/>
            <person name="Li S."/>
            <person name="Liang L."/>
        </authorList>
    </citation>
    <scope>NUCLEOTIDE SEQUENCE</scope>
    <source>
        <strain evidence="2">YMF1.00031</strain>
    </source>
</reference>
<dbReference type="AlphaFoldDB" id="A0AAD6NIW6"/>
<organism evidence="2 3">
    <name type="scientific">Drechslerella dactyloides</name>
    <name type="common">Nematode-trapping fungus</name>
    <name type="synonym">Arthrobotrys dactyloides</name>
    <dbReference type="NCBI Taxonomy" id="74499"/>
    <lineage>
        <taxon>Eukaryota</taxon>
        <taxon>Fungi</taxon>
        <taxon>Dikarya</taxon>
        <taxon>Ascomycota</taxon>
        <taxon>Pezizomycotina</taxon>
        <taxon>Orbiliomycetes</taxon>
        <taxon>Orbiliales</taxon>
        <taxon>Orbiliaceae</taxon>
        <taxon>Drechslerella</taxon>
    </lineage>
</organism>
<proteinExistence type="predicted"/>
<evidence type="ECO:0000313" key="3">
    <source>
        <dbReference type="Proteomes" id="UP001221413"/>
    </source>
</evidence>
<keyword evidence="3" id="KW-1185">Reference proteome</keyword>
<dbReference type="Proteomes" id="UP001221413">
    <property type="component" value="Unassembled WGS sequence"/>
</dbReference>
<protein>
    <submittedName>
        <fullName evidence="2">Uncharacterized protein</fullName>
    </submittedName>
</protein>
<feature type="compositionally biased region" description="Polar residues" evidence="1">
    <location>
        <begin position="19"/>
        <end position="32"/>
    </location>
</feature>
<feature type="region of interest" description="Disordered" evidence="1">
    <location>
        <begin position="79"/>
        <end position="119"/>
    </location>
</feature>
<accession>A0AAD6NIW6</accession>
<feature type="compositionally biased region" description="Basic and acidic residues" evidence="1">
    <location>
        <begin position="1"/>
        <end position="13"/>
    </location>
</feature>
<name>A0AAD6NIW6_DREDA</name>